<reference evidence="2 3" key="1">
    <citation type="submission" date="2019-03" db="EMBL/GenBank/DDBJ databases">
        <title>First draft genome of Liparis tanakae, snailfish: a comprehensive survey of snailfish specific genes.</title>
        <authorList>
            <person name="Kim W."/>
            <person name="Song I."/>
            <person name="Jeong J.-H."/>
            <person name="Kim D."/>
            <person name="Kim S."/>
            <person name="Ryu S."/>
            <person name="Song J.Y."/>
            <person name="Lee S.K."/>
        </authorList>
    </citation>
    <scope>NUCLEOTIDE SEQUENCE [LARGE SCALE GENOMIC DNA]</scope>
    <source>
        <tissue evidence="2">Muscle</tissue>
    </source>
</reference>
<dbReference type="AlphaFoldDB" id="A0A4Z2HL35"/>
<name>A0A4Z2HL35_9TELE</name>
<comment type="caution">
    <text evidence="2">The sequence shown here is derived from an EMBL/GenBank/DDBJ whole genome shotgun (WGS) entry which is preliminary data.</text>
</comment>
<keyword evidence="3" id="KW-1185">Reference proteome</keyword>
<gene>
    <name evidence="2" type="ORF">EYF80_023335</name>
</gene>
<evidence type="ECO:0000256" key="1">
    <source>
        <dbReference type="SAM" id="MobiDB-lite"/>
    </source>
</evidence>
<dbReference type="EMBL" id="SRLO01000219">
    <property type="protein sequence ID" value="TNN66427.1"/>
    <property type="molecule type" value="Genomic_DNA"/>
</dbReference>
<protein>
    <submittedName>
        <fullName evidence="2">Uncharacterized protein</fullName>
    </submittedName>
</protein>
<feature type="compositionally biased region" description="Low complexity" evidence="1">
    <location>
        <begin position="34"/>
        <end position="45"/>
    </location>
</feature>
<proteinExistence type="predicted"/>
<evidence type="ECO:0000313" key="2">
    <source>
        <dbReference type="EMBL" id="TNN66427.1"/>
    </source>
</evidence>
<feature type="region of interest" description="Disordered" evidence="1">
    <location>
        <begin position="31"/>
        <end position="68"/>
    </location>
</feature>
<evidence type="ECO:0000313" key="3">
    <source>
        <dbReference type="Proteomes" id="UP000314294"/>
    </source>
</evidence>
<dbReference type="Proteomes" id="UP000314294">
    <property type="component" value="Unassembled WGS sequence"/>
</dbReference>
<accession>A0A4Z2HL35</accession>
<organism evidence="2 3">
    <name type="scientific">Liparis tanakae</name>
    <name type="common">Tanaka's snailfish</name>
    <dbReference type="NCBI Taxonomy" id="230148"/>
    <lineage>
        <taxon>Eukaryota</taxon>
        <taxon>Metazoa</taxon>
        <taxon>Chordata</taxon>
        <taxon>Craniata</taxon>
        <taxon>Vertebrata</taxon>
        <taxon>Euteleostomi</taxon>
        <taxon>Actinopterygii</taxon>
        <taxon>Neopterygii</taxon>
        <taxon>Teleostei</taxon>
        <taxon>Neoteleostei</taxon>
        <taxon>Acanthomorphata</taxon>
        <taxon>Eupercaria</taxon>
        <taxon>Perciformes</taxon>
        <taxon>Cottioidei</taxon>
        <taxon>Cottales</taxon>
        <taxon>Liparidae</taxon>
        <taxon>Liparis</taxon>
    </lineage>
</organism>
<sequence>MEWTAELVACGSAETRQPRFPRHTLVTVRDSAPRRAAAVSPAGRPDGSAELEQRPGRRSRRIAPVAAR</sequence>